<accession>A0A8U1EPI6</accession>
<dbReference type="KEGG" id="snh:120055201"/>
<name>A0A8U1EPI6_SALNM</name>
<evidence type="ECO:0000313" key="2">
    <source>
        <dbReference type="Proteomes" id="UP000808372"/>
    </source>
</evidence>
<organism evidence="2 3">
    <name type="scientific">Salvelinus namaycush</name>
    <name type="common">Lake trout</name>
    <name type="synonym">Salmo namaycush</name>
    <dbReference type="NCBI Taxonomy" id="8040"/>
    <lineage>
        <taxon>Eukaryota</taxon>
        <taxon>Metazoa</taxon>
        <taxon>Chordata</taxon>
        <taxon>Craniata</taxon>
        <taxon>Vertebrata</taxon>
        <taxon>Euteleostomi</taxon>
        <taxon>Actinopterygii</taxon>
        <taxon>Neopterygii</taxon>
        <taxon>Teleostei</taxon>
        <taxon>Protacanthopterygii</taxon>
        <taxon>Salmoniformes</taxon>
        <taxon>Salmonidae</taxon>
        <taxon>Salmoninae</taxon>
        <taxon>Salvelinus</taxon>
    </lineage>
</organism>
<sequence>MMFPCTTLVYLEDFHCVCVYCPLQVSVMSDHQAPSSSPDCPQCPQHILTGAEAAVSYSQFCEAFGFPMGPSGARALLLFYELWDPSGTLVQRGQASNCLAQGQHPEPLLFDHQGYLSSVLEVCEEVSYIILYCNYTPCQECSQTLISFLLHYPWVRLDLLFSQLYHTAPSQTHSLDNQTGLRSLAALWPRLTLSPISGAAWGHLLRCFVRDVPPSALQLPLLPERVEADRVNAIHISAITGIGPAFLDLPLRTYTEPVERTHTPQALTLLPPPHLNTSMRISTPHPRVVHAPLPAYLHPINVVRHVRMPPPWRGQPQSPPSSSGFFSPLLCLRLPGRLVEIVREVEKEVGTAVSQSQHRDSKRGRRSRRK</sequence>
<dbReference type="AlphaFoldDB" id="A0A8U1EPI6"/>
<dbReference type="GeneID" id="120055201"/>
<proteinExistence type="predicted"/>
<evidence type="ECO:0000256" key="1">
    <source>
        <dbReference type="SAM" id="MobiDB-lite"/>
    </source>
</evidence>
<feature type="compositionally biased region" description="Basic residues" evidence="1">
    <location>
        <begin position="360"/>
        <end position="370"/>
    </location>
</feature>
<dbReference type="Gene3D" id="3.40.140.10">
    <property type="entry name" value="Cytidine Deaminase, domain 2"/>
    <property type="match status" value="1"/>
</dbReference>
<evidence type="ECO:0000313" key="3">
    <source>
        <dbReference type="RefSeq" id="XP_038859050.1"/>
    </source>
</evidence>
<dbReference type="InterPro" id="IPR038953">
    <property type="entry name" value="APOBEC4"/>
</dbReference>
<dbReference type="RefSeq" id="XP_038859050.1">
    <property type="nucleotide sequence ID" value="XM_039003122.1"/>
</dbReference>
<gene>
    <name evidence="3" type="primary">LOC120055201</name>
</gene>
<protein>
    <submittedName>
        <fullName evidence="3">C-&gt;U-editing enzyme APOBEC-4</fullName>
    </submittedName>
</protein>
<dbReference type="PANTHER" id="PTHR35672:SF1">
    <property type="entry name" value="C-U-EDITING ENZYME APOBEC-4-RELATED"/>
    <property type="match status" value="1"/>
</dbReference>
<keyword evidence="2" id="KW-1185">Reference proteome</keyword>
<feature type="region of interest" description="Disordered" evidence="1">
    <location>
        <begin position="348"/>
        <end position="370"/>
    </location>
</feature>
<reference evidence="3" key="1">
    <citation type="submission" date="2025-08" db="UniProtKB">
        <authorList>
            <consortium name="RefSeq"/>
        </authorList>
    </citation>
    <scope>IDENTIFICATION</scope>
    <source>
        <tissue evidence="3">White muscle</tissue>
    </source>
</reference>
<dbReference type="Pfam" id="PF18775">
    <property type="entry name" value="APOBEC4"/>
    <property type="match status" value="1"/>
</dbReference>
<dbReference type="PANTHER" id="PTHR35672">
    <property type="entry name" value="C-U-EDITING ENZYME APOBEC-4-RELATED"/>
    <property type="match status" value="1"/>
</dbReference>
<dbReference type="Proteomes" id="UP000808372">
    <property type="component" value="Chromosome 10"/>
</dbReference>